<protein>
    <submittedName>
        <fullName evidence="1">Uncharacterized protein</fullName>
    </submittedName>
</protein>
<evidence type="ECO:0000313" key="1">
    <source>
        <dbReference type="EMBL" id="KAK8489547.1"/>
    </source>
</evidence>
<name>A0ABR2A931_9ROSI</name>
<sequence length="119" mass="12981">MSSISQQISEIMSSTHEWTLSIRRYVSLAAPSALKCALGKYAVNITRGAITDTAFFQRHNIPLSPNWTYGQLVTDILGNDLTLQNLSSVLQNITQLGLASDEFHQLLHFLNEAGGGGFG</sequence>
<dbReference type="EMBL" id="JBBPBM010000912">
    <property type="protein sequence ID" value="KAK8489547.1"/>
    <property type="molecule type" value="Genomic_DNA"/>
</dbReference>
<accession>A0ABR2A931</accession>
<keyword evidence="2" id="KW-1185">Reference proteome</keyword>
<evidence type="ECO:0000313" key="2">
    <source>
        <dbReference type="Proteomes" id="UP001472677"/>
    </source>
</evidence>
<comment type="caution">
    <text evidence="1">The sequence shown here is derived from an EMBL/GenBank/DDBJ whole genome shotgun (WGS) entry which is preliminary data.</text>
</comment>
<proteinExistence type="predicted"/>
<organism evidence="1 2">
    <name type="scientific">Hibiscus sabdariffa</name>
    <name type="common">roselle</name>
    <dbReference type="NCBI Taxonomy" id="183260"/>
    <lineage>
        <taxon>Eukaryota</taxon>
        <taxon>Viridiplantae</taxon>
        <taxon>Streptophyta</taxon>
        <taxon>Embryophyta</taxon>
        <taxon>Tracheophyta</taxon>
        <taxon>Spermatophyta</taxon>
        <taxon>Magnoliopsida</taxon>
        <taxon>eudicotyledons</taxon>
        <taxon>Gunneridae</taxon>
        <taxon>Pentapetalae</taxon>
        <taxon>rosids</taxon>
        <taxon>malvids</taxon>
        <taxon>Malvales</taxon>
        <taxon>Malvaceae</taxon>
        <taxon>Malvoideae</taxon>
        <taxon>Hibiscus</taxon>
    </lineage>
</organism>
<dbReference type="Proteomes" id="UP001472677">
    <property type="component" value="Unassembled WGS sequence"/>
</dbReference>
<gene>
    <name evidence="1" type="ORF">V6N12_018589</name>
</gene>
<reference evidence="1 2" key="1">
    <citation type="journal article" date="2024" name="G3 (Bethesda)">
        <title>Genome assembly of Hibiscus sabdariffa L. provides insights into metabolisms of medicinal natural products.</title>
        <authorList>
            <person name="Kim T."/>
        </authorList>
    </citation>
    <scope>NUCLEOTIDE SEQUENCE [LARGE SCALE GENOMIC DNA]</scope>
    <source>
        <strain evidence="1">TK-2024</strain>
        <tissue evidence="1">Old leaves</tissue>
    </source>
</reference>